<protein>
    <recommendedName>
        <fullName evidence="4">RNase H type-1 domain-containing protein</fullName>
    </recommendedName>
</protein>
<feature type="signal peptide" evidence="1">
    <location>
        <begin position="1"/>
        <end position="21"/>
    </location>
</feature>
<name>A0A498IM63_MALDO</name>
<feature type="chain" id="PRO_5019768101" description="RNase H type-1 domain-containing protein" evidence="1">
    <location>
        <begin position="22"/>
        <end position="152"/>
    </location>
</feature>
<reference evidence="2 3" key="1">
    <citation type="submission" date="2018-10" db="EMBL/GenBank/DDBJ databases">
        <title>A high-quality apple genome assembly.</title>
        <authorList>
            <person name="Hu J."/>
        </authorList>
    </citation>
    <scope>NUCLEOTIDE SEQUENCE [LARGE SCALE GENOMIC DNA]</scope>
    <source>
        <strain evidence="3">cv. HFTH1</strain>
        <tissue evidence="2">Young leaf</tissue>
    </source>
</reference>
<dbReference type="AlphaFoldDB" id="A0A498IM63"/>
<gene>
    <name evidence="2" type="ORF">DVH24_003675</name>
</gene>
<comment type="caution">
    <text evidence="2">The sequence shown here is derived from an EMBL/GenBank/DDBJ whole genome shotgun (WGS) entry which is preliminary data.</text>
</comment>
<dbReference type="Proteomes" id="UP000290289">
    <property type="component" value="Chromosome 11"/>
</dbReference>
<proteinExistence type="predicted"/>
<dbReference type="EMBL" id="RDQH01000337">
    <property type="protein sequence ID" value="RXH83177.1"/>
    <property type="molecule type" value="Genomic_DNA"/>
</dbReference>
<keyword evidence="3" id="KW-1185">Reference proteome</keyword>
<keyword evidence="1" id="KW-0732">Signal</keyword>
<accession>A0A498IM63</accession>
<sequence length="152" mass="16787">MEKKKTNGWIFFLELIVGMDGWHGTSQVFSRAQVAWGISLASLVSNGGGVSDTGGSVGLCGDVEMDYKCLVDMINEITQPNVVIGSLLLDIQCVQKQLRSVEFIFSPCVCNRATHMVASFVSQLGGLYTWDCFESEWLFNTLDYDVNVSIRT</sequence>
<evidence type="ECO:0000313" key="2">
    <source>
        <dbReference type="EMBL" id="RXH83177.1"/>
    </source>
</evidence>
<organism evidence="2 3">
    <name type="scientific">Malus domestica</name>
    <name type="common">Apple</name>
    <name type="synonym">Pyrus malus</name>
    <dbReference type="NCBI Taxonomy" id="3750"/>
    <lineage>
        <taxon>Eukaryota</taxon>
        <taxon>Viridiplantae</taxon>
        <taxon>Streptophyta</taxon>
        <taxon>Embryophyta</taxon>
        <taxon>Tracheophyta</taxon>
        <taxon>Spermatophyta</taxon>
        <taxon>Magnoliopsida</taxon>
        <taxon>eudicotyledons</taxon>
        <taxon>Gunneridae</taxon>
        <taxon>Pentapetalae</taxon>
        <taxon>rosids</taxon>
        <taxon>fabids</taxon>
        <taxon>Rosales</taxon>
        <taxon>Rosaceae</taxon>
        <taxon>Amygdaloideae</taxon>
        <taxon>Maleae</taxon>
        <taxon>Malus</taxon>
    </lineage>
</organism>
<evidence type="ECO:0000313" key="3">
    <source>
        <dbReference type="Proteomes" id="UP000290289"/>
    </source>
</evidence>
<evidence type="ECO:0008006" key="4">
    <source>
        <dbReference type="Google" id="ProtNLM"/>
    </source>
</evidence>
<evidence type="ECO:0000256" key="1">
    <source>
        <dbReference type="SAM" id="SignalP"/>
    </source>
</evidence>